<evidence type="ECO:0000313" key="3">
    <source>
        <dbReference type="Proteomes" id="UP001372338"/>
    </source>
</evidence>
<evidence type="ECO:0000256" key="1">
    <source>
        <dbReference type="SAM" id="MobiDB-lite"/>
    </source>
</evidence>
<keyword evidence="3" id="KW-1185">Reference proteome</keyword>
<feature type="region of interest" description="Disordered" evidence="1">
    <location>
        <begin position="58"/>
        <end position="80"/>
    </location>
</feature>
<accession>A0AAN9EKN8</accession>
<dbReference type="Proteomes" id="UP001372338">
    <property type="component" value="Unassembled WGS sequence"/>
</dbReference>
<reference evidence="2 3" key="1">
    <citation type="submission" date="2024-01" db="EMBL/GenBank/DDBJ databases">
        <title>The genomes of 5 underutilized Papilionoideae crops provide insights into root nodulation and disease resistanc.</title>
        <authorList>
            <person name="Yuan L."/>
        </authorList>
    </citation>
    <scope>NUCLEOTIDE SEQUENCE [LARGE SCALE GENOMIC DNA]</scope>
    <source>
        <strain evidence="2">ZHUSHIDOU_FW_LH</strain>
        <tissue evidence="2">Leaf</tissue>
    </source>
</reference>
<evidence type="ECO:0000313" key="2">
    <source>
        <dbReference type="EMBL" id="KAK7255693.1"/>
    </source>
</evidence>
<proteinExistence type="predicted"/>
<gene>
    <name evidence="2" type="ORF">RIF29_29112</name>
</gene>
<dbReference type="AlphaFoldDB" id="A0AAN9EKN8"/>
<protein>
    <submittedName>
        <fullName evidence="2">Uncharacterized protein</fullName>
    </submittedName>
</protein>
<comment type="caution">
    <text evidence="2">The sequence shown here is derived from an EMBL/GenBank/DDBJ whole genome shotgun (WGS) entry which is preliminary data.</text>
</comment>
<sequence length="80" mass="8643">MWAGKCLQSSPNTSSYVHKITRTNTSISLVSSVDPHCMLCSCSPSSKAIPLVHAAQAGPKLQYPEPRASNGERSQNEEIK</sequence>
<dbReference type="EMBL" id="JAYWIO010000006">
    <property type="protein sequence ID" value="KAK7255693.1"/>
    <property type="molecule type" value="Genomic_DNA"/>
</dbReference>
<organism evidence="2 3">
    <name type="scientific">Crotalaria pallida</name>
    <name type="common">Smooth rattlebox</name>
    <name type="synonym">Crotalaria striata</name>
    <dbReference type="NCBI Taxonomy" id="3830"/>
    <lineage>
        <taxon>Eukaryota</taxon>
        <taxon>Viridiplantae</taxon>
        <taxon>Streptophyta</taxon>
        <taxon>Embryophyta</taxon>
        <taxon>Tracheophyta</taxon>
        <taxon>Spermatophyta</taxon>
        <taxon>Magnoliopsida</taxon>
        <taxon>eudicotyledons</taxon>
        <taxon>Gunneridae</taxon>
        <taxon>Pentapetalae</taxon>
        <taxon>rosids</taxon>
        <taxon>fabids</taxon>
        <taxon>Fabales</taxon>
        <taxon>Fabaceae</taxon>
        <taxon>Papilionoideae</taxon>
        <taxon>50 kb inversion clade</taxon>
        <taxon>genistoids sensu lato</taxon>
        <taxon>core genistoids</taxon>
        <taxon>Crotalarieae</taxon>
        <taxon>Crotalaria</taxon>
    </lineage>
</organism>
<name>A0AAN9EKN8_CROPI</name>